<evidence type="ECO:0000313" key="11">
    <source>
        <dbReference type="Proteomes" id="UP000073492"/>
    </source>
</evidence>
<dbReference type="PANTHER" id="PTHR47424">
    <property type="entry name" value="REGULATORY PROTEIN GAL4"/>
    <property type="match status" value="1"/>
</dbReference>
<dbReference type="Pfam" id="PF00172">
    <property type="entry name" value="Zn_clus"/>
    <property type="match status" value="1"/>
</dbReference>
<feature type="compositionally biased region" description="Polar residues" evidence="8">
    <location>
        <begin position="134"/>
        <end position="186"/>
    </location>
</feature>
<comment type="function">
    <text evidence="6">Regulatory subunit of casein kinase II/CK2. As part of the kinase complex regulates the basal catalytic activity of the alpha subunit a constitutively active serine/threonine-protein kinase that phosphorylates a large number of substrates containing acidic residues C-terminal to the phosphorylated serine or threonine.</text>
</comment>
<feature type="region of interest" description="Disordered" evidence="8">
    <location>
        <begin position="1262"/>
        <end position="1332"/>
    </location>
</feature>
<dbReference type="GO" id="GO:0000981">
    <property type="term" value="F:DNA-binding transcription factor activity, RNA polymerase II-specific"/>
    <property type="evidence" value="ECO:0007669"/>
    <property type="project" value="InterPro"/>
</dbReference>
<feature type="region of interest" description="Disordered" evidence="8">
    <location>
        <begin position="127"/>
        <end position="188"/>
    </location>
</feature>
<feature type="compositionally biased region" description="Basic residues" evidence="8">
    <location>
        <begin position="1297"/>
        <end position="1307"/>
    </location>
</feature>
<dbReference type="InterPro" id="IPR016149">
    <property type="entry name" value="Casein_kin_II_reg-sub_N"/>
</dbReference>
<feature type="region of interest" description="Disordered" evidence="8">
    <location>
        <begin position="821"/>
        <end position="855"/>
    </location>
</feature>
<feature type="region of interest" description="Disordered" evidence="8">
    <location>
        <begin position="14"/>
        <end position="47"/>
    </location>
</feature>
<feature type="region of interest" description="Disordered" evidence="8">
    <location>
        <begin position="208"/>
        <end position="235"/>
    </location>
</feature>
<feature type="compositionally biased region" description="Acidic residues" evidence="8">
    <location>
        <begin position="960"/>
        <end position="983"/>
    </location>
</feature>
<dbReference type="SMART" id="SM01085">
    <property type="entry name" value="CK_II_beta"/>
    <property type="match status" value="1"/>
</dbReference>
<feature type="compositionally biased region" description="Polar residues" evidence="8">
    <location>
        <begin position="712"/>
        <end position="725"/>
    </location>
</feature>
<feature type="compositionally biased region" description="Basic and acidic residues" evidence="8">
    <location>
        <begin position="1279"/>
        <end position="1296"/>
    </location>
</feature>
<comment type="caution">
    <text evidence="10">The sequence shown here is derived from an EMBL/GenBank/DDBJ whole genome shotgun (WGS) entry which is preliminary data.</text>
</comment>
<dbReference type="CDD" id="cd00067">
    <property type="entry name" value="GAL4"/>
    <property type="match status" value="1"/>
</dbReference>
<feature type="region of interest" description="Disordered" evidence="8">
    <location>
        <begin position="706"/>
        <end position="725"/>
    </location>
</feature>
<dbReference type="GO" id="GO:0000435">
    <property type="term" value="P:positive regulation of transcription from RNA polymerase II promoter by galactose"/>
    <property type="evidence" value="ECO:0007669"/>
    <property type="project" value="TreeGrafter"/>
</dbReference>
<comment type="similarity">
    <text evidence="1">Belongs to the casein kinase 2 subunit beta family.</text>
</comment>
<dbReference type="SUPFAM" id="SSF57701">
    <property type="entry name" value="Zn2/Cys6 DNA-binding domain"/>
    <property type="match status" value="1"/>
</dbReference>
<evidence type="ECO:0000256" key="7">
    <source>
        <dbReference type="ARBA" id="ARBA00062110"/>
    </source>
</evidence>
<dbReference type="Gene3D" id="1.10.1820.10">
    <property type="entry name" value="protein kinase ck2 holoenzyme, chain C, domain 1"/>
    <property type="match status" value="1"/>
</dbReference>
<dbReference type="Gene3D" id="4.10.240.10">
    <property type="entry name" value="Zn(2)-C6 fungal-type DNA-binding domain"/>
    <property type="match status" value="1"/>
</dbReference>
<dbReference type="InterPro" id="IPR007219">
    <property type="entry name" value="XnlR_reg_dom"/>
</dbReference>
<comment type="subunit">
    <text evidence="7">Tetramer composed of two alpha chains, one beta chain and one beta' chain.</text>
</comment>
<dbReference type="Gene3D" id="2.20.25.20">
    <property type="match status" value="1"/>
</dbReference>
<dbReference type="PROSITE" id="PS00463">
    <property type="entry name" value="ZN2_CY6_FUNGAL_1"/>
    <property type="match status" value="1"/>
</dbReference>
<dbReference type="InterPro" id="IPR001138">
    <property type="entry name" value="Zn2Cys6_DnaBD"/>
</dbReference>
<dbReference type="EMBL" id="LFZO01000013">
    <property type="protein sequence ID" value="KXT17952.1"/>
    <property type="molecule type" value="Genomic_DNA"/>
</dbReference>
<evidence type="ECO:0000256" key="5">
    <source>
        <dbReference type="ARBA" id="ARBA00023242"/>
    </source>
</evidence>
<dbReference type="PANTHER" id="PTHR47424:SF5">
    <property type="entry name" value="ZN(II)2CYS6 TRANSCRIPTION FACTOR (EUROFUNG)"/>
    <property type="match status" value="1"/>
</dbReference>
<dbReference type="SMART" id="SM00906">
    <property type="entry name" value="Fungal_trans"/>
    <property type="match status" value="1"/>
</dbReference>
<feature type="region of interest" description="Disordered" evidence="8">
    <location>
        <begin position="749"/>
        <end position="791"/>
    </location>
</feature>
<reference evidence="10 11" key="1">
    <citation type="submission" date="2015-07" db="EMBL/GenBank/DDBJ databases">
        <title>Comparative genomics of the Sigatoka disease complex on banana suggests a link between parallel evolutionary changes in Pseudocercospora fijiensis and Pseudocercospora eumusae and increased virulence on the banana host.</title>
        <authorList>
            <person name="Chang T.-C."/>
            <person name="Salvucci A."/>
            <person name="Crous P.W."/>
            <person name="Stergiopoulos I."/>
        </authorList>
    </citation>
    <scope>NUCLEOTIDE SEQUENCE [LARGE SCALE GENOMIC DNA]</scope>
    <source>
        <strain evidence="10 11">CBS 116634</strain>
    </source>
</reference>
<feature type="compositionally biased region" description="Polar residues" evidence="8">
    <location>
        <begin position="15"/>
        <end position="29"/>
    </location>
</feature>
<dbReference type="InterPro" id="IPR051127">
    <property type="entry name" value="Fungal_SecMet_Regulators"/>
</dbReference>
<evidence type="ECO:0000256" key="4">
    <source>
        <dbReference type="ARBA" id="ARBA00023163"/>
    </source>
</evidence>
<dbReference type="InterPro" id="IPR035991">
    <property type="entry name" value="Casein_kinase_II_beta-like"/>
</dbReference>
<dbReference type="GO" id="GO:0005956">
    <property type="term" value="C:protein kinase CK2 complex"/>
    <property type="evidence" value="ECO:0007669"/>
    <property type="project" value="InterPro"/>
</dbReference>
<dbReference type="InterPro" id="IPR036864">
    <property type="entry name" value="Zn2-C6_fun-type_DNA-bd_sf"/>
</dbReference>
<keyword evidence="2" id="KW-0479">Metal-binding</keyword>
<dbReference type="Pfam" id="PF04082">
    <property type="entry name" value="Fungal_trans"/>
    <property type="match status" value="1"/>
</dbReference>
<dbReference type="OrthoDB" id="3971593at2759"/>
<feature type="region of interest" description="Disordered" evidence="8">
    <location>
        <begin position="1126"/>
        <end position="1166"/>
    </location>
</feature>
<dbReference type="GO" id="GO:0019887">
    <property type="term" value="F:protein kinase regulator activity"/>
    <property type="evidence" value="ECO:0007669"/>
    <property type="project" value="InterPro"/>
</dbReference>
<dbReference type="SUPFAM" id="SSF57798">
    <property type="entry name" value="Casein kinase II beta subunit"/>
    <property type="match status" value="1"/>
</dbReference>
<evidence type="ECO:0000259" key="9">
    <source>
        <dbReference type="PROSITE" id="PS50048"/>
    </source>
</evidence>
<organism evidence="10 11">
    <name type="scientific">Pseudocercospora musae</name>
    <dbReference type="NCBI Taxonomy" id="113226"/>
    <lineage>
        <taxon>Eukaryota</taxon>
        <taxon>Fungi</taxon>
        <taxon>Dikarya</taxon>
        <taxon>Ascomycota</taxon>
        <taxon>Pezizomycotina</taxon>
        <taxon>Dothideomycetes</taxon>
        <taxon>Dothideomycetidae</taxon>
        <taxon>Mycosphaerellales</taxon>
        <taxon>Mycosphaerellaceae</taxon>
        <taxon>Pseudocercospora</taxon>
    </lineage>
</organism>
<feature type="compositionally biased region" description="Acidic residues" evidence="8">
    <location>
        <begin position="1262"/>
        <end position="1278"/>
    </location>
</feature>
<gene>
    <name evidence="10" type="ORF">AC579_5941</name>
</gene>
<dbReference type="PRINTS" id="PR00472">
    <property type="entry name" value="CASNKINASEII"/>
</dbReference>
<dbReference type="Pfam" id="PF01214">
    <property type="entry name" value="CK_II_beta"/>
    <property type="match status" value="1"/>
</dbReference>
<proteinExistence type="inferred from homology"/>
<feature type="compositionally biased region" description="Polar residues" evidence="8">
    <location>
        <begin position="1147"/>
        <end position="1160"/>
    </location>
</feature>
<evidence type="ECO:0000256" key="2">
    <source>
        <dbReference type="ARBA" id="ARBA00022723"/>
    </source>
</evidence>
<feature type="compositionally biased region" description="Polar residues" evidence="8">
    <location>
        <begin position="778"/>
        <end position="787"/>
    </location>
</feature>
<feature type="region of interest" description="Disordered" evidence="8">
    <location>
        <begin position="960"/>
        <end position="991"/>
    </location>
</feature>
<dbReference type="PROSITE" id="PS50048">
    <property type="entry name" value="ZN2_CY6_FUNGAL_2"/>
    <property type="match status" value="1"/>
</dbReference>
<evidence type="ECO:0000256" key="3">
    <source>
        <dbReference type="ARBA" id="ARBA00023015"/>
    </source>
</evidence>
<dbReference type="GO" id="GO:0006351">
    <property type="term" value="P:DNA-templated transcription"/>
    <property type="evidence" value="ECO:0007669"/>
    <property type="project" value="InterPro"/>
</dbReference>
<dbReference type="GO" id="GO:0005634">
    <property type="term" value="C:nucleus"/>
    <property type="evidence" value="ECO:0007669"/>
    <property type="project" value="TreeGrafter"/>
</dbReference>
<evidence type="ECO:0000256" key="8">
    <source>
        <dbReference type="SAM" id="MobiDB-lite"/>
    </source>
</evidence>
<dbReference type="CDD" id="cd12148">
    <property type="entry name" value="fungal_TF_MHR"/>
    <property type="match status" value="1"/>
</dbReference>
<evidence type="ECO:0000313" key="10">
    <source>
        <dbReference type="EMBL" id="KXT17952.1"/>
    </source>
</evidence>
<dbReference type="SMART" id="SM00066">
    <property type="entry name" value="GAL4"/>
    <property type="match status" value="1"/>
</dbReference>
<evidence type="ECO:0000256" key="6">
    <source>
        <dbReference type="ARBA" id="ARBA00045899"/>
    </source>
</evidence>
<dbReference type="Proteomes" id="UP000073492">
    <property type="component" value="Unassembled WGS sequence"/>
</dbReference>
<keyword evidence="11" id="KW-1185">Reference proteome</keyword>
<keyword evidence="4" id="KW-0804">Transcription</keyword>
<dbReference type="GO" id="GO:0000978">
    <property type="term" value="F:RNA polymerase II cis-regulatory region sequence-specific DNA binding"/>
    <property type="evidence" value="ECO:0007669"/>
    <property type="project" value="TreeGrafter"/>
</dbReference>
<accession>A0A139ITL2</accession>
<dbReference type="GO" id="GO:0008270">
    <property type="term" value="F:zinc ion binding"/>
    <property type="evidence" value="ECO:0007669"/>
    <property type="project" value="InterPro"/>
</dbReference>
<evidence type="ECO:0000256" key="1">
    <source>
        <dbReference type="ARBA" id="ARBA00006941"/>
    </source>
</evidence>
<protein>
    <recommendedName>
        <fullName evidence="9">Zn(2)-C6 fungal-type domain-containing protein</fullName>
    </recommendedName>
</protein>
<keyword evidence="3" id="KW-0805">Transcription regulation</keyword>
<dbReference type="InterPro" id="IPR000704">
    <property type="entry name" value="Casein_kinase_II_reg-sub"/>
</dbReference>
<sequence>MGLDAAHIAQMARDIQQSQQNETDDSNANGLKRKAEDQGNQGQQRARRNRYVSIACNECKRRKIKCNGQTPCQRCGNLNLECVYAPNCCAGFKESQEFKDMSQQISLLQDQVSVLYDQLNQLRSQVTGHGPALASQTGSTPIDPSLHTYSSHRGSFNAQTSSPGIGTAAMSPSQYRPRASSQSQQRFRGPTSVAFNLGVAKNSLESMGITGQPDEEFNGSGDAGTVTADATPQRSPALKGQLLQSIHRDKDPIWTIPQEEAIRLCRVYEDEMGLMYPVVDINKVIAYAAKLYKFMEAASRSGLMQQGLPGSDAIDDEDTNLLKVVMATAMTVEASGRSETGQRMFEYVQPAIDTMLLGAIGVKAIRLLVMTAMYEFHRDNEGTSWRIIGLTARLCIELGLHRRETYDAIQDESERSDTMLLFWAIYVLDRRWSFGTGMPFALQDTDIDPQLPKPEDRSPYLSAMIQYSGISSKVWKSVALPISPSRGGAPINVDEMNYLDYQVIQWHRTIPAHLRFEHPSQSGKVPSTPVGPAPSRAGHRLRILLYLRANQMRILIYRPVLHSATSIMQHREQAQTAVDVAKDTIRVLTHINQTSDLYRTQQVMFNAFLTSALAVLFLAVSHTPAVFAENVREEFYMALELVRGFSKGSWVSRRLWKTIRVLKEVGPKLGLMMKDTCSKDEDASHSAAVAMAGLAGVNVDENSLYDGGPQQHRWSAQSGASSSPENMVHDLTSLFEAAGGYQAMDLNGHHNPDGGYGPNAADSIEGFGNVGEDGGISSKGQKQQEATSNHDRTTRLLEIAITRKLAPDLIAVNIEGTAALTSDDTSSGTYAALPAHPQETSPPSTGGGLPSHRDQHTANAAANEALVRPDLQLHHRGLSLSSAFEKACTVHHVALDDLSQTMSSSSQAPESWISAFCSLVGHEYFAEVSEDFIEDDFNLTGLQSQVPMYKEALEMILDVEPEDASEEEEEDEEDEDEDEDEMHDGELGIGRGGYRRAADAAAAAAERRHLRMASDLSVIESSAEMLYGLIHQRFITSRQGIQQMAEKYELGHFGHCPRVFCHGAKVLPVGCSDIPGQETVKLFCPSCLDVYTPPNSRFQTVDGAFFGTTFGCLFFMTFPELDVGGIRPPPVDPSSPVSETTREKGRNSLSSSLSNATQQIPAPPVETALPKQPDIINGIAPKNLAPGLGPGSIYEPRIYGFRVSEIAKTGPRMKWLRSRPQDVNELDECRIWAENQEAMMSTTGADAAGDEDAMPAFADSEMADDNEEIDEGEQEDQDMDARNGDERGLESRDVAAQRRKAVNRRKAKHEDSGAGLVNGESSRSAVRVGDGG</sequence>
<dbReference type="STRING" id="113226.A0A139ITL2"/>
<name>A0A139ITL2_9PEZI</name>
<dbReference type="FunFam" id="2.20.25.20:FF:000001">
    <property type="entry name" value="Casein kinase II subunit beta"/>
    <property type="match status" value="1"/>
</dbReference>
<keyword evidence="5" id="KW-0539">Nucleus</keyword>
<dbReference type="PROSITE" id="PS01101">
    <property type="entry name" value="CK2_BETA"/>
    <property type="match status" value="1"/>
</dbReference>
<feature type="domain" description="Zn(2)-C6 fungal-type" evidence="9">
    <location>
        <begin position="55"/>
        <end position="84"/>
    </location>
</feature>